<name>A0A086XRX4_9RHOB</name>
<dbReference type="InterPro" id="IPR000182">
    <property type="entry name" value="GNAT_dom"/>
</dbReference>
<evidence type="ECO:0000313" key="2">
    <source>
        <dbReference type="EMBL" id="KFI24774.1"/>
    </source>
</evidence>
<dbReference type="EMBL" id="JFZB01000035">
    <property type="protein sequence ID" value="KFI24774.1"/>
    <property type="molecule type" value="Genomic_DNA"/>
</dbReference>
<accession>A0A086XRX4</accession>
<dbReference type="Proteomes" id="UP000028824">
    <property type="component" value="Unassembled WGS sequence"/>
</dbReference>
<sequence>MTIGAIDIPVIETERLILRAPAARDLPALYGFYDSERSSFVGGPMSHELAWRQLGLEIGHWVLRGYGRWTVEEKATGATAGMVGIFNPEGWPEAEIGWDLFEGFEGRGYATEAALATRGFAYGTLGMKTIISLIKPANLASAGVARRMGAVREGGFTHERHGPMEVWRHLSPEQLKEMAA</sequence>
<comment type="caution">
    <text evidence="2">The sequence shown here is derived from an EMBL/GenBank/DDBJ whole genome shotgun (WGS) entry which is preliminary data.</text>
</comment>
<dbReference type="Gene3D" id="3.40.630.30">
    <property type="match status" value="1"/>
</dbReference>
<reference evidence="2 3" key="1">
    <citation type="submission" date="2014-03" db="EMBL/GenBank/DDBJ databases">
        <title>Genome of Paenirhodobacter enshiensis DW2-9.</title>
        <authorList>
            <person name="Wang D."/>
            <person name="Wang G."/>
        </authorList>
    </citation>
    <scope>NUCLEOTIDE SEQUENCE [LARGE SCALE GENOMIC DNA]</scope>
    <source>
        <strain evidence="2 3">DW2-9</strain>
    </source>
</reference>
<gene>
    <name evidence="2" type="ORF">CG50_07980</name>
</gene>
<dbReference type="STRING" id="1105367.CG50_07980"/>
<dbReference type="RefSeq" id="WP_036639354.1">
    <property type="nucleotide sequence ID" value="NZ_CAXYYU010000037.1"/>
</dbReference>
<dbReference type="eggNOG" id="COG1670">
    <property type="taxonomic scope" value="Bacteria"/>
</dbReference>
<dbReference type="Pfam" id="PF13302">
    <property type="entry name" value="Acetyltransf_3"/>
    <property type="match status" value="1"/>
</dbReference>
<dbReference type="InterPro" id="IPR016181">
    <property type="entry name" value="Acyl_CoA_acyltransferase"/>
</dbReference>
<dbReference type="GO" id="GO:0016747">
    <property type="term" value="F:acyltransferase activity, transferring groups other than amino-acyl groups"/>
    <property type="evidence" value="ECO:0007669"/>
    <property type="project" value="InterPro"/>
</dbReference>
<dbReference type="SUPFAM" id="SSF55729">
    <property type="entry name" value="Acyl-CoA N-acyltransferases (Nat)"/>
    <property type="match status" value="1"/>
</dbReference>
<organism evidence="2 3">
    <name type="scientific">Paenirhodobacter enshiensis</name>
    <dbReference type="NCBI Taxonomy" id="1105367"/>
    <lineage>
        <taxon>Bacteria</taxon>
        <taxon>Pseudomonadati</taxon>
        <taxon>Pseudomonadota</taxon>
        <taxon>Alphaproteobacteria</taxon>
        <taxon>Rhodobacterales</taxon>
        <taxon>Rhodobacter group</taxon>
        <taxon>Paenirhodobacter</taxon>
    </lineage>
</organism>
<proteinExistence type="predicted"/>
<dbReference type="PANTHER" id="PTHR43792:SF1">
    <property type="entry name" value="N-ACETYLTRANSFERASE DOMAIN-CONTAINING PROTEIN"/>
    <property type="match status" value="1"/>
</dbReference>
<evidence type="ECO:0000259" key="1">
    <source>
        <dbReference type="Pfam" id="PF13302"/>
    </source>
</evidence>
<dbReference type="PANTHER" id="PTHR43792">
    <property type="entry name" value="GNAT FAMILY, PUTATIVE (AFU_ORTHOLOGUE AFUA_3G00765)-RELATED-RELATED"/>
    <property type="match status" value="1"/>
</dbReference>
<dbReference type="OrthoDB" id="6293260at2"/>
<dbReference type="InterPro" id="IPR051531">
    <property type="entry name" value="N-acetyltransferase"/>
</dbReference>
<keyword evidence="3" id="KW-1185">Reference proteome</keyword>
<dbReference type="AlphaFoldDB" id="A0A086XRX4"/>
<protein>
    <submittedName>
        <fullName evidence="2">Acetyltransferase</fullName>
    </submittedName>
</protein>
<evidence type="ECO:0000313" key="3">
    <source>
        <dbReference type="Proteomes" id="UP000028824"/>
    </source>
</evidence>
<feature type="domain" description="N-acetyltransferase" evidence="1">
    <location>
        <begin position="15"/>
        <end position="150"/>
    </location>
</feature>
<keyword evidence="2" id="KW-0808">Transferase</keyword>